<feature type="non-terminal residue" evidence="2">
    <location>
        <position position="77"/>
    </location>
</feature>
<protein>
    <submittedName>
        <fullName evidence="2">Uncharacterized protein</fullName>
    </submittedName>
</protein>
<reference evidence="2" key="1">
    <citation type="submission" date="2018-05" db="EMBL/GenBank/DDBJ databases">
        <authorList>
            <person name="Lanie J.A."/>
            <person name="Ng W.-L."/>
            <person name="Kazmierczak K.M."/>
            <person name="Andrzejewski T.M."/>
            <person name="Davidsen T.M."/>
            <person name="Wayne K.J."/>
            <person name="Tettelin H."/>
            <person name="Glass J.I."/>
            <person name="Rusch D."/>
            <person name="Podicherti R."/>
            <person name="Tsui H.-C.T."/>
            <person name="Winkler M.E."/>
        </authorList>
    </citation>
    <scope>NUCLEOTIDE SEQUENCE</scope>
</reference>
<dbReference type="EMBL" id="UINC01199236">
    <property type="protein sequence ID" value="SVE17564.1"/>
    <property type="molecule type" value="Genomic_DNA"/>
</dbReference>
<dbReference type="AlphaFoldDB" id="A0A383BCG8"/>
<feature type="compositionally biased region" description="Low complexity" evidence="1">
    <location>
        <begin position="14"/>
        <end position="29"/>
    </location>
</feature>
<organism evidence="2">
    <name type="scientific">marine metagenome</name>
    <dbReference type="NCBI Taxonomy" id="408172"/>
    <lineage>
        <taxon>unclassified sequences</taxon>
        <taxon>metagenomes</taxon>
        <taxon>ecological metagenomes</taxon>
    </lineage>
</organism>
<evidence type="ECO:0000313" key="2">
    <source>
        <dbReference type="EMBL" id="SVE17564.1"/>
    </source>
</evidence>
<sequence length="77" mass="8773">MYGGRERIRTSTMLPSLGPEPSASASSATRPREPRSYLAEEIYLPFVEKMFSLFWIGLWGRFSCKDHPTDVCNPFSI</sequence>
<name>A0A383BCG8_9ZZZZ</name>
<feature type="region of interest" description="Disordered" evidence="1">
    <location>
        <begin position="1"/>
        <end position="34"/>
    </location>
</feature>
<proteinExistence type="predicted"/>
<evidence type="ECO:0000256" key="1">
    <source>
        <dbReference type="SAM" id="MobiDB-lite"/>
    </source>
</evidence>
<accession>A0A383BCG8</accession>
<gene>
    <name evidence="2" type="ORF">METZ01_LOCUS470418</name>
</gene>